<protein>
    <recommendedName>
        <fullName evidence="3">Outer membrane protein beta-barrel domain-containing protein</fullName>
    </recommendedName>
</protein>
<gene>
    <name evidence="1" type="ORF">H8R26_03960</name>
</gene>
<reference evidence="1 2" key="1">
    <citation type="submission" date="2020-08" db="EMBL/GenBank/DDBJ databases">
        <title>Description of novel Flavobacterium F-400 isolate.</title>
        <authorList>
            <person name="Saticioglu I."/>
            <person name="Duman M."/>
            <person name="Altun S."/>
        </authorList>
    </citation>
    <scope>NUCLEOTIDE SEQUENCE [LARGE SCALE GENOMIC DNA]</scope>
    <source>
        <strain evidence="1 2">F-400</strain>
    </source>
</reference>
<dbReference type="RefSeq" id="WP_166133473.1">
    <property type="nucleotide sequence ID" value="NZ_JAAOBY010000001.1"/>
</dbReference>
<keyword evidence="2" id="KW-1185">Reference proteome</keyword>
<comment type="caution">
    <text evidence="1">The sequence shown here is derived from an EMBL/GenBank/DDBJ whole genome shotgun (WGS) entry which is preliminary data.</text>
</comment>
<accession>A0ABR7JDI3</accession>
<evidence type="ECO:0000313" key="1">
    <source>
        <dbReference type="EMBL" id="MBC5862566.1"/>
    </source>
</evidence>
<name>A0ABR7JDI3_9FLAO</name>
<organism evidence="1 2">
    <name type="scientific">Flavobacterium turcicum</name>
    <dbReference type="NCBI Taxonomy" id="2764718"/>
    <lineage>
        <taxon>Bacteria</taxon>
        <taxon>Pseudomonadati</taxon>
        <taxon>Bacteroidota</taxon>
        <taxon>Flavobacteriia</taxon>
        <taxon>Flavobacteriales</taxon>
        <taxon>Flavobacteriaceae</taxon>
        <taxon>Flavobacterium</taxon>
    </lineage>
</organism>
<sequence>MKKFTTSLFTLCAFAFANGQAKDGQLLKGKWLIEANTGFGNNVGSTALYFSNSNGVNSFNIGAEGGYFIKDNLAIKLGLGYGEIDGIGEPIAYKIGAKYYFKGLIPVELSYNGIGFGDAELNPTYVGTQIGYALFLGKNVSIEPGIRYNLATHKQFYDNALQLNIGFALHF</sequence>
<dbReference type="Proteomes" id="UP000621670">
    <property type="component" value="Unassembled WGS sequence"/>
</dbReference>
<evidence type="ECO:0000313" key="2">
    <source>
        <dbReference type="Proteomes" id="UP000621670"/>
    </source>
</evidence>
<evidence type="ECO:0008006" key="3">
    <source>
        <dbReference type="Google" id="ProtNLM"/>
    </source>
</evidence>
<dbReference type="EMBL" id="JACRUM010000001">
    <property type="protein sequence ID" value="MBC5862566.1"/>
    <property type="molecule type" value="Genomic_DNA"/>
</dbReference>
<proteinExistence type="predicted"/>